<proteinExistence type="predicted"/>
<protein>
    <submittedName>
        <fullName evidence="2">Uncharacterized protein</fullName>
    </submittedName>
</protein>
<dbReference type="AlphaFoldDB" id="X0UFX2"/>
<feature type="compositionally biased region" description="Polar residues" evidence="1">
    <location>
        <begin position="46"/>
        <end position="59"/>
    </location>
</feature>
<gene>
    <name evidence="2" type="ORF">S01H1_42179</name>
</gene>
<feature type="region of interest" description="Disordered" evidence="1">
    <location>
        <begin position="86"/>
        <end position="115"/>
    </location>
</feature>
<feature type="non-terminal residue" evidence="2">
    <location>
        <position position="1"/>
    </location>
</feature>
<evidence type="ECO:0000313" key="2">
    <source>
        <dbReference type="EMBL" id="GAG04639.1"/>
    </source>
</evidence>
<evidence type="ECO:0000256" key="1">
    <source>
        <dbReference type="SAM" id="MobiDB-lite"/>
    </source>
</evidence>
<organism evidence="2">
    <name type="scientific">marine sediment metagenome</name>
    <dbReference type="NCBI Taxonomy" id="412755"/>
    <lineage>
        <taxon>unclassified sequences</taxon>
        <taxon>metagenomes</taxon>
        <taxon>ecological metagenomes</taxon>
    </lineage>
</organism>
<dbReference type="EMBL" id="BARS01026798">
    <property type="protein sequence ID" value="GAG04639.1"/>
    <property type="molecule type" value="Genomic_DNA"/>
</dbReference>
<feature type="region of interest" description="Disordered" evidence="1">
    <location>
        <begin position="32"/>
        <end position="68"/>
    </location>
</feature>
<feature type="region of interest" description="Disordered" evidence="1">
    <location>
        <begin position="130"/>
        <end position="154"/>
    </location>
</feature>
<sequence>AAKRLPVKAIPIKPITPKRLDIRINTPVSANQENVGSVGMPWDGSGSLNQRPEVTSSPASVGKAGSISQVAAEAVRASRALAQAANQTNIERGQESWDTAGAQSTDLGQMGHGSLDASVKDNKIAQAASEFSDSANNANNRVKRVKVSRVPLGT</sequence>
<name>X0UFX2_9ZZZZ</name>
<comment type="caution">
    <text evidence="2">The sequence shown here is derived from an EMBL/GenBank/DDBJ whole genome shotgun (WGS) entry which is preliminary data.</text>
</comment>
<accession>X0UFX2</accession>
<reference evidence="2" key="1">
    <citation type="journal article" date="2014" name="Front. Microbiol.">
        <title>High frequency of phylogenetically diverse reductive dehalogenase-homologous genes in deep subseafloor sedimentary metagenomes.</title>
        <authorList>
            <person name="Kawai M."/>
            <person name="Futagami T."/>
            <person name="Toyoda A."/>
            <person name="Takaki Y."/>
            <person name="Nishi S."/>
            <person name="Hori S."/>
            <person name="Arai W."/>
            <person name="Tsubouchi T."/>
            <person name="Morono Y."/>
            <person name="Uchiyama I."/>
            <person name="Ito T."/>
            <person name="Fujiyama A."/>
            <person name="Inagaki F."/>
            <person name="Takami H."/>
        </authorList>
    </citation>
    <scope>NUCLEOTIDE SEQUENCE</scope>
    <source>
        <strain evidence="2">Expedition CK06-06</strain>
    </source>
</reference>